<dbReference type="CDD" id="cd04183">
    <property type="entry name" value="GT2_BcE_like"/>
    <property type="match status" value="1"/>
</dbReference>
<reference evidence="3" key="1">
    <citation type="submission" date="2016-10" db="EMBL/GenBank/DDBJ databases">
        <authorList>
            <person name="Varghese N."/>
            <person name="Submissions S."/>
        </authorList>
    </citation>
    <scope>NUCLEOTIDE SEQUENCE [LARGE SCALE GENOMIC DNA]</scope>
    <source>
        <strain evidence="3">LMG 26416</strain>
    </source>
</reference>
<name>A0A1H7H889_9BURK</name>
<dbReference type="STRING" id="416943.SAMN05445871_0138"/>
<accession>A0A1H7H889</accession>
<dbReference type="GO" id="GO:0016740">
    <property type="term" value="F:transferase activity"/>
    <property type="evidence" value="ECO:0007669"/>
    <property type="project" value="UniProtKB-KW"/>
</dbReference>
<dbReference type="RefSeq" id="WP_090546720.1">
    <property type="nucleotide sequence ID" value="NZ_FNSR01000001.1"/>
</dbReference>
<dbReference type="InterPro" id="IPR050486">
    <property type="entry name" value="Mannose-1P_guanyltransferase"/>
</dbReference>
<dbReference type="PANTHER" id="PTHR22572">
    <property type="entry name" value="SUGAR-1-PHOSPHATE GUANYL TRANSFERASE"/>
    <property type="match status" value="1"/>
</dbReference>
<sequence>MLNIVIPMAGAGSRFARAGYADPKPLIPIHGVPMIRVVINNLTPAREHRFIFICQREHDRQYGLRDKLTSWAPGAELILLDGLTDGAACTVLAAKDLIDNDDPLMIANSDQYIDCGIGSYLDDMDQRELDGLIMTMKADDPKWSFVGLDAASNVTQVVEKKVISDEATVGIYNFRRGRDFISATQRMIQANERVNNEFYVAPAYNPMIAGGARIGIFNIGSEGAGMYGLGIPADLDAFLALDLSHKAVEVVG</sequence>
<evidence type="ECO:0000313" key="2">
    <source>
        <dbReference type="EMBL" id="SEK46606.1"/>
    </source>
</evidence>
<keyword evidence="3" id="KW-1185">Reference proteome</keyword>
<dbReference type="InterPro" id="IPR016873">
    <property type="entry name" value="Caps_polysacc_synth_BcbE_prd"/>
</dbReference>
<gene>
    <name evidence="2" type="ORF">SAMN05192542_102172</name>
</gene>
<evidence type="ECO:0000259" key="1">
    <source>
        <dbReference type="Pfam" id="PF00483"/>
    </source>
</evidence>
<dbReference type="Proteomes" id="UP000199120">
    <property type="component" value="Unassembled WGS sequence"/>
</dbReference>
<dbReference type="OrthoDB" id="9788272at2"/>
<keyword evidence="2" id="KW-0808">Transferase</keyword>
<dbReference type="SUPFAM" id="SSF53448">
    <property type="entry name" value="Nucleotide-diphospho-sugar transferases"/>
    <property type="match status" value="1"/>
</dbReference>
<dbReference type="EMBL" id="FOAJ01000002">
    <property type="protein sequence ID" value="SEK46606.1"/>
    <property type="molecule type" value="Genomic_DNA"/>
</dbReference>
<dbReference type="Pfam" id="PF00483">
    <property type="entry name" value="NTP_transferase"/>
    <property type="match status" value="1"/>
</dbReference>
<dbReference type="PIRSF" id="PIRSF028162">
    <property type="entry name" value="BcbE_prd"/>
    <property type="match status" value="1"/>
</dbReference>
<protein>
    <submittedName>
        <fullName evidence="2">Nucleotidyl transferase</fullName>
    </submittedName>
</protein>
<dbReference type="InterPro" id="IPR029044">
    <property type="entry name" value="Nucleotide-diphossugar_trans"/>
</dbReference>
<evidence type="ECO:0000313" key="3">
    <source>
        <dbReference type="Proteomes" id="UP000199120"/>
    </source>
</evidence>
<dbReference type="AlphaFoldDB" id="A0A1H7H889"/>
<organism evidence="2 3">
    <name type="scientific">Paraburkholderia caballeronis</name>
    <dbReference type="NCBI Taxonomy" id="416943"/>
    <lineage>
        <taxon>Bacteria</taxon>
        <taxon>Pseudomonadati</taxon>
        <taxon>Pseudomonadota</taxon>
        <taxon>Betaproteobacteria</taxon>
        <taxon>Burkholderiales</taxon>
        <taxon>Burkholderiaceae</taxon>
        <taxon>Paraburkholderia</taxon>
    </lineage>
</organism>
<proteinExistence type="predicted"/>
<dbReference type="InterPro" id="IPR005835">
    <property type="entry name" value="NTP_transferase_dom"/>
</dbReference>
<dbReference type="Gene3D" id="3.90.550.10">
    <property type="entry name" value="Spore Coat Polysaccharide Biosynthesis Protein SpsA, Chain A"/>
    <property type="match status" value="1"/>
</dbReference>
<feature type="domain" description="Nucleotidyl transferase" evidence="1">
    <location>
        <begin position="8"/>
        <end position="177"/>
    </location>
</feature>